<evidence type="ECO:0000256" key="2">
    <source>
        <dbReference type="ARBA" id="ARBA00004370"/>
    </source>
</evidence>
<dbReference type="PROSITE" id="PS50109">
    <property type="entry name" value="HIS_KIN"/>
    <property type="match status" value="1"/>
</dbReference>
<evidence type="ECO:0000256" key="8">
    <source>
        <dbReference type="ARBA" id="ARBA00022777"/>
    </source>
</evidence>
<feature type="domain" description="Histidine kinase" evidence="14">
    <location>
        <begin position="190"/>
        <end position="406"/>
    </location>
</feature>
<dbReference type="CDD" id="cd00075">
    <property type="entry name" value="HATPase"/>
    <property type="match status" value="1"/>
</dbReference>
<keyword evidence="7" id="KW-0547">Nucleotide-binding</keyword>
<evidence type="ECO:0000313" key="16">
    <source>
        <dbReference type="Proteomes" id="UP000182762"/>
    </source>
</evidence>
<gene>
    <name evidence="15" type="ORF">SAMN02745910_03262</name>
</gene>
<dbReference type="Gene3D" id="3.30.565.10">
    <property type="entry name" value="Histidine kinase-like ATPase, C-terminal domain"/>
    <property type="match status" value="1"/>
</dbReference>
<dbReference type="SUPFAM" id="SSF47384">
    <property type="entry name" value="Homodimeric domain of signal transducing histidine kinase"/>
    <property type="match status" value="1"/>
</dbReference>
<dbReference type="GeneID" id="93711873"/>
<accession>A0A1I6B4Z5</accession>
<evidence type="ECO:0000256" key="13">
    <source>
        <dbReference type="SAM" id="Phobius"/>
    </source>
</evidence>
<keyword evidence="10 13" id="KW-1133">Transmembrane helix</keyword>
<dbReference type="GO" id="GO:0016301">
    <property type="term" value="F:kinase activity"/>
    <property type="evidence" value="ECO:0007669"/>
    <property type="project" value="UniProtKB-KW"/>
</dbReference>
<keyword evidence="9" id="KW-0067">ATP-binding</keyword>
<dbReference type="CDD" id="cd00082">
    <property type="entry name" value="HisKA"/>
    <property type="match status" value="1"/>
</dbReference>
<evidence type="ECO:0000256" key="6">
    <source>
        <dbReference type="ARBA" id="ARBA00022692"/>
    </source>
</evidence>
<dbReference type="Pfam" id="PF02518">
    <property type="entry name" value="HATPase_c"/>
    <property type="match status" value="1"/>
</dbReference>
<dbReference type="RefSeq" id="WP_061805602.1">
    <property type="nucleotide sequence ID" value="NZ_FOXX01000008.1"/>
</dbReference>
<evidence type="ECO:0000256" key="7">
    <source>
        <dbReference type="ARBA" id="ARBA00022741"/>
    </source>
</evidence>
<keyword evidence="4" id="KW-0597">Phosphoprotein</keyword>
<name>A0A1I6B4Z5_9BACI</name>
<dbReference type="PRINTS" id="PR00344">
    <property type="entry name" value="BCTRLSENSOR"/>
</dbReference>
<dbReference type="InterPro" id="IPR036097">
    <property type="entry name" value="HisK_dim/P_sf"/>
</dbReference>
<keyword evidence="16" id="KW-1185">Reference proteome</keyword>
<reference evidence="15 16" key="1">
    <citation type="submission" date="2016-10" db="EMBL/GenBank/DDBJ databases">
        <authorList>
            <person name="Varghese N."/>
            <person name="Submissions S."/>
        </authorList>
    </citation>
    <scope>NUCLEOTIDE SEQUENCE [LARGE SCALE GENOMIC DNA]</scope>
    <source>
        <strain evidence="15 16">DSM 13796</strain>
    </source>
</reference>
<dbReference type="InterPro" id="IPR036890">
    <property type="entry name" value="HATPase_C_sf"/>
</dbReference>
<dbReference type="EC" id="2.7.13.3" evidence="3"/>
<dbReference type="SUPFAM" id="SSF55874">
    <property type="entry name" value="ATPase domain of HSP90 chaperone/DNA topoisomerase II/histidine kinase"/>
    <property type="match status" value="1"/>
</dbReference>
<comment type="subcellular location">
    <subcellularLocation>
        <location evidence="2">Membrane</location>
    </subcellularLocation>
</comment>
<dbReference type="Pfam" id="PF00512">
    <property type="entry name" value="HisKA"/>
    <property type="match status" value="1"/>
</dbReference>
<evidence type="ECO:0000256" key="5">
    <source>
        <dbReference type="ARBA" id="ARBA00022679"/>
    </source>
</evidence>
<keyword evidence="8 15" id="KW-0418">Kinase</keyword>
<dbReference type="InterPro" id="IPR005467">
    <property type="entry name" value="His_kinase_dom"/>
</dbReference>
<dbReference type="Gene3D" id="1.10.287.130">
    <property type="match status" value="1"/>
</dbReference>
<evidence type="ECO:0000256" key="12">
    <source>
        <dbReference type="ARBA" id="ARBA00023136"/>
    </source>
</evidence>
<organism evidence="15 16">
    <name type="scientific">Priestia endophytica DSM 13796</name>
    <dbReference type="NCBI Taxonomy" id="1121089"/>
    <lineage>
        <taxon>Bacteria</taxon>
        <taxon>Bacillati</taxon>
        <taxon>Bacillota</taxon>
        <taxon>Bacilli</taxon>
        <taxon>Bacillales</taxon>
        <taxon>Bacillaceae</taxon>
        <taxon>Priestia</taxon>
    </lineage>
</organism>
<evidence type="ECO:0000256" key="10">
    <source>
        <dbReference type="ARBA" id="ARBA00022989"/>
    </source>
</evidence>
<feature type="transmembrane region" description="Helical" evidence="13">
    <location>
        <begin position="147"/>
        <end position="175"/>
    </location>
</feature>
<evidence type="ECO:0000256" key="9">
    <source>
        <dbReference type="ARBA" id="ARBA00022840"/>
    </source>
</evidence>
<comment type="catalytic activity">
    <reaction evidence="1">
        <text>ATP + protein L-histidine = ADP + protein N-phospho-L-histidine.</text>
        <dbReference type="EC" id="2.7.13.3"/>
    </reaction>
</comment>
<dbReference type="EMBL" id="FOXX01000008">
    <property type="protein sequence ID" value="SFQ75857.1"/>
    <property type="molecule type" value="Genomic_DNA"/>
</dbReference>
<evidence type="ECO:0000313" key="15">
    <source>
        <dbReference type="EMBL" id="SFQ75857.1"/>
    </source>
</evidence>
<dbReference type="SMART" id="SM00388">
    <property type="entry name" value="HisKA"/>
    <property type="match status" value="1"/>
</dbReference>
<keyword evidence="5" id="KW-0808">Transferase</keyword>
<proteinExistence type="predicted"/>
<dbReference type="InterPro" id="IPR003661">
    <property type="entry name" value="HisK_dim/P_dom"/>
</dbReference>
<dbReference type="InterPro" id="IPR004358">
    <property type="entry name" value="Sig_transdc_His_kin-like_C"/>
</dbReference>
<dbReference type="PANTHER" id="PTHR45436">
    <property type="entry name" value="SENSOR HISTIDINE KINASE YKOH"/>
    <property type="match status" value="1"/>
</dbReference>
<keyword evidence="6 13" id="KW-0812">Transmembrane</keyword>
<dbReference type="PANTHER" id="PTHR45436:SF5">
    <property type="entry name" value="SENSOR HISTIDINE KINASE TRCS"/>
    <property type="match status" value="1"/>
</dbReference>
<evidence type="ECO:0000256" key="4">
    <source>
        <dbReference type="ARBA" id="ARBA00022553"/>
    </source>
</evidence>
<feature type="transmembrane region" description="Helical" evidence="13">
    <location>
        <begin position="12"/>
        <end position="32"/>
    </location>
</feature>
<dbReference type="SMART" id="SM00387">
    <property type="entry name" value="HATPase_c"/>
    <property type="match status" value="1"/>
</dbReference>
<dbReference type="InterPro" id="IPR050428">
    <property type="entry name" value="TCS_sensor_his_kinase"/>
</dbReference>
<keyword evidence="11" id="KW-0902">Two-component regulatory system</keyword>
<evidence type="ECO:0000256" key="11">
    <source>
        <dbReference type="ARBA" id="ARBA00023012"/>
    </source>
</evidence>
<evidence type="ECO:0000256" key="3">
    <source>
        <dbReference type="ARBA" id="ARBA00012438"/>
    </source>
</evidence>
<protein>
    <recommendedName>
        <fullName evidence="3">histidine kinase</fullName>
        <ecNumber evidence="3">2.7.13.3</ecNumber>
    </recommendedName>
</protein>
<comment type="caution">
    <text evidence="15">The sequence shown here is derived from an EMBL/GenBank/DDBJ whole genome shotgun (WGS) entry which is preliminary data.</text>
</comment>
<evidence type="ECO:0000259" key="14">
    <source>
        <dbReference type="PROSITE" id="PS50109"/>
    </source>
</evidence>
<evidence type="ECO:0000256" key="1">
    <source>
        <dbReference type="ARBA" id="ARBA00000085"/>
    </source>
</evidence>
<keyword evidence="12 13" id="KW-0472">Membrane</keyword>
<sequence>MFHKTRLKLTIVNSLVFIILMGILAIIIYSYADSRLNRDVNNDLQHSAQRFTDTRGEETPRMEKDPRMIILIWNDEKEIINQLDRLSPIFSENEKEFAPTKIGEFQEIEADEFSFRALSVQAEMGKETVTVQFVRNVTSEQEMLHTLFLLLLVGGIIGSICAVGAGFLLAGRALVPIKAAWKKQQDFVSDASHELRTPLAVIQSRTDLLWKSPSATIQEKAMDISLISKESRRLSKLVGNLLMLARSDSGSLEMEKETFSLSILLEEIHEYYEEIVSYQGKSIMMRVEDSIHFKGDKERIHQLMIILLDNALKFTTIDGCIEVSCRETPSSINIEVKDNGIGLQEEEIPKIFNRFYQVDKVRSDEGGAGLGLSIARWIIDKHYGKVKVTSKLGEGTNFEITFPKNQRTG</sequence>
<dbReference type="InterPro" id="IPR003594">
    <property type="entry name" value="HATPase_dom"/>
</dbReference>
<dbReference type="Proteomes" id="UP000182762">
    <property type="component" value="Unassembled WGS sequence"/>
</dbReference>